<keyword evidence="1" id="KW-0175">Coiled coil</keyword>
<evidence type="ECO:0000313" key="3">
    <source>
        <dbReference type="EMBL" id="KAH7078366.1"/>
    </source>
</evidence>
<feature type="compositionally biased region" description="Basic and acidic residues" evidence="2">
    <location>
        <begin position="9"/>
        <end position="26"/>
    </location>
</feature>
<dbReference type="EMBL" id="JAGMVJ010000017">
    <property type="protein sequence ID" value="KAH7078366.1"/>
    <property type="molecule type" value="Genomic_DNA"/>
</dbReference>
<evidence type="ECO:0000256" key="1">
    <source>
        <dbReference type="SAM" id="Coils"/>
    </source>
</evidence>
<feature type="compositionally biased region" description="Polar residues" evidence="2">
    <location>
        <begin position="507"/>
        <end position="539"/>
    </location>
</feature>
<reference evidence="3" key="1">
    <citation type="journal article" date="2021" name="Nat. Commun.">
        <title>Genetic determinants of endophytism in the Arabidopsis root mycobiome.</title>
        <authorList>
            <person name="Mesny F."/>
            <person name="Miyauchi S."/>
            <person name="Thiergart T."/>
            <person name="Pickel B."/>
            <person name="Atanasova L."/>
            <person name="Karlsson M."/>
            <person name="Huettel B."/>
            <person name="Barry K.W."/>
            <person name="Haridas S."/>
            <person name="Chen C."/>
            <person name="Bauer D."/>
            <person name="Andreopoulos W."/>
            <person name="Pangilinan J."/>
            <person name="LaButti K."/>
            <person name="Riley R."/>
            <person name="Lipzen A."/>
            <person name="Clum A."/>
            <person name="Drula E."/>
            <person name="Henrissat B."/>
            <person name="Kohler A."/>
            <person name="Grigoriev I.V."/>
            <person name="Martin F.M."/>
            <person name="Hacquard S."/>
        </authorList>
    </citation>
    <scope>NUCLEOTIDE SEQUENCE</scope>
    <source>
        <strain evidence="3">MPI-SDFR-AT-0120</strain>
    </source>
</reference>
<evidence type="ECO:0000313" key="4">
    <source>
        <dbReference type="Proteomes" id="UP000813461"/>
    </source>
</evidence>
<feature type="compositionally biased region" description="Basic and acidic residues" evidence="2">
    <location>
        <begin position="238"/>
        <end position="250"/>
    </location>
</feature>
<feature type="region of interest" description="Disordered" evidence="2">
    <location>
        <begin position="503"/>
        <end position="539"/>
    </location>
</feature>
<dbReference type="AlphaFoldDB" id="A0A8K0VVF3"/>
<dbReference type="OrthoDB" id="5427204at2759"/>
<feature type="compositionally biased region" description="Low complexity" evidence="2">
    <location>
        <begin position="329"/>
        <end position="339"/>
    </location>
</feature>
<accession>A0A8K0VVF3</accession>
<dbReference type="PANTHER" id="PTHR23159:SF31">
    <property type="entry name" value="CENTROSOME-ASSOCIATED PROTEIN CEP250 ISOFORM X1"/>
    <property type="match status" value="1"/>
</dbReference>
<sequence length="602" mass="66999">MESWRGRKRPWEEDKPIYLQSKRRDSTTTVPTANTSRQSSPLPPRAGYYSRDSRLLNQRRLPPLYQPPCTTTAGSTTAGQDQAVSQAHQPSTIAEHARPRSQSLFNVFEHSPWQDHGHYTERPIVYRRTPELDTSPPLPGAEAHRPRFGTGPAPHAAGASICCPSNCQGQECLIARTLTRNLAAELALLQSRVSAITHSYYHASEEHSHSEALNTKDALQRAYDLVLWSNIHLQQHIDRQLSPDPDRQPGVDDSPSMRRSQHHLEEREEQSPPARQYPNVHQGFSGFAHPTLMSEDARRLPYQGEMSSLGNSPHHTSSAGSAFMPPQSPMQAPQPMRSSILPSPSSLNFPNAPTLPSISPPSASVQTSAQSAHLQDLQHQISVKTLAFQTLQREYDSLLQKLERQRSKCATLERKFEVSDVEINSLTDEKEKLQMQLSTLETQVEELQQSRDEARRQLVANGAQYMRIMEMANRLQAQGAEDKKRWEAERVELEQRIRTLEEAMVTGTDNTPSETGNRSSASPVQPSTTLTHNPAASSASQLETISVLRAEVGRLRSRTQTLETALQSMRRESISIQAAARELVESGGRIETVAEGAVGTSG</sequence>
<feature type="compositionally biased region" description="Polar residues" evidence="2">
    <location>
        <begin position="305"/>
        <end position="320"/>
    </location>
</feature>
<feature type="region of interest" description="Disordered" evidence="2">
    <location>
        <begin position="238"/>
        <end position="288"/>
    </location>
</feature>
<feature type="compositionally biased region" description="Polar residues" evidence="2">
    <location>
        <begin position="340"/>
        <end position="371"/>
    </location>
</feature>
<comment type="caution">
    <text evidence="3">The sequence shown here is derived from an EMBL/GenBank/DDBJ whole genome shotgun (WGS) entry which is preliminary data.</text>
</comment>
<gene>
    <name evidence="3" type="ORF">FB567DRAFT_552360</name>
</gene>
<feature type="compositionally biased region" description="Polar residues" evidence="2">
    <location>
        <begin position="27"/>
        <end position="40"/>
    </location>
</feature>
<organism evidence="3 4">
    <name type="scientific">Paraphoma chrysanthemicola</name>
    <dbReference type="NCBI Taxonomy" id="798071"/>
    <lineage>
        <taxon>Eukaryota</taxon>
        <taxon>Fungi</taxon>
        <taxon>Dikarya</taxon>
        <taxon>Ascomycota</taxon>
        <taxon>Pezizomycotina</taxon>
        <taxon>Dothideomycetes</taxon>
        <taxon>Pleosporomycetidae</taxon>
        <taxon>Pleosporales</taxon>
        <taxon>Pleosporineae</taxon>
        <taxon>Phaeosphaeriaceae</taxon>
        <taxon>Paraphoma</taxon>
    </lineage>
</organism>
<dbReference type="Gene3D" id="1.10.287.1490">
    <property type="match status" value="1"/>
</dbReference>
<dbReference type="Proteomes" id="UP000813461">
    <property type="component" value="Unassembled WGS sequence"/>
</dbReference>
<keyword evidence="4" id="KW-1185">Reference proteome</keyword>
<protein>
    <submittedName>
        <fullName evidence="3">Uncharacterized protein</fullName>
    </submittedName>
</protein>
<evidence type="ECO:0000256" key="2">
    <source>
        <dbReference type="SAM" id="MobiDB-lite"/>
    </source>
</evidence>
<name>A0A8K0VVF3_9PLEO</name>
<feature type="compositionally biased region" description="Polar residues" evidence="2">
    <location>
        <begin position="68"/>
        <end position="91"/>
    </location>
</feature>
<feature type="region of interest" description="Disordered" evidence="2">
    <location>
        <begin position="303"/>
        <end position="371"/>
    </location>
</feature>
<feature type="coiled-coil region" evidence="1">
    <location>
        <begin position="388"/>
        <end position="503"/>
    </location>
</feature>
<proteinExistence type="predicted"/>
<feature type="region of interest" description="Disordered" evidence="2">
    <location>
        <begin position="1"/>
        <end position="91"/>
    </location>
</feature>
<dbReference type="PANTHER" id="PTHR23159">
    <property type="entry name" value="CENTROSOMAL PROTEIN 2"/>
    <property type="match status" value="1"/>
</dbReference>